<sequence>MGSPTASPVAPPATTAAPLPAPHRNMFRRMRSSRNRAQGGVPLVIDNTDMPTKPRRTRASRTNNNGGTRELFNLKGFFRSQGNLGRKATPKDRGMLVRAASDRSGPLRRSTSTHFTRSTTHRSSAFLLEPEPFTMSAFLMPEELAAFENACEEVSSVAEQEEEAKEEVSPLDCCLDHEPVALVIDDDDYGNPIMGSSGTLSRGGSSITNHSLQSQRQQQQEFEEEERLSDCNNKPYPAASVVVVPEISFAMKKNKHEELGRIQFEFDTLAEARAKAARLQRPILCVEAEVPGDVTTGETTFSHPLIVEAAESLFVTVQQRPLQPQDDDDGRFFTNSSCRTRVRVLDDMAIDVLPPVERMTAALVVAAMVRGLESYRMRVPQYLRLLLEEEGGKLQVLSKTRVRNIQGKAIFGIFDANYAEVEFAGIDGVLATRSGSMVRQQVVQVTYDSRRLTYGALVRHALRNTGATMIYYETNDQRIAAQLEVQQFEEFRQTLQQRFMDDQQEEDIIPQPAIKVTEAFGNLRNAHHPKPALRKSILRFVPMTDLQATRANRLIHQNKFNEAMHLLSPRQGLIAMQSVRAHHNTNFHFHDVVDVPIALAWTELCGEDVEASEHDDSERCHYCVVGRTDSISSDDDDEEEPALYHSRN</sequence>
<accession>A0A9N8DH33</accession>
<name>A0A9N8DH33_9STRA</name>
<evidence type="ECO:0000313" key="2">
    <source>
        <dbReference type="EMBL" id="CAB9500609.1"/>
    </source>
</evidence>
<protein>
    <submittedName>
        <fullName evidence="2">Uncharacterized protein</fullName>
    </submittedName>
</protein>
<feature type="compositionally biased region" description="Low complexity" evidence="1">
    <location>
        <begin position="1"/>
        <end position="24"/>
    </location>
</feature>
<dbReference type="EMBL" id="CAICTM010000087">
    <property type="protein sequence ID" value="CAB9500609.1"/>
    <property type="molecule type" value="Genomic_DNA"/>
</dbReference>
<evidence type="ECO:0000256" key="1">
    <source>
        <dbReference type="SAM" id="MobiDB-lite"/>
    </source>
</evidence>
<keyword evidence="3" id="KW-1185">Reference proteome</keyword>
<feature type="compositionally biased region" description="Basic residues" evidence="1">
    <location>
        <begin position="25"/>
        <end position="34"/>
    </location>
</feature>
<reference evidence="2" key="1">
    <citation type="submission" date="2020-06" db="EMBL/GenBank/DDBJ databases">
        <authorList>
            <consortium name="Plant Systems Biology data submission"/>
        </authorList>
    </citation>
    <scope>NUCLEOTIDE SEQUENCE</scope>
    <source>
        <strain evidence="2">D6</strain>
    </source>
</reference>
<feature type="compositionally biased region" description="Low complexity" evidence="1">
    <location>
        <begin position="108"/>
        <end position="118"/>
    </location>
</feature>
<dbReference type="OrthoDB" id="48863at2759"/>
<comment type="caution">
    <text evidence="2">The sequence shown here is derived from an EMBL/GenBank/DDBJ whole genome shotgun (WGS) entry which is preliminary data.</text>
</comment>
<proteinExistence type="predicted"/>
<organism evidence="2 3">
    <name type="scientific">Seminavis robusta</name>
    <dbReference type="NCBI Taxonomy" id="568900"/>
    <lineage>
        <taxon>Eukaryota</taxon>
        <taxon>Sar</taxon>
        <taxon>Stramenopiles</taxon>
        <taxon>Ochrophyta</taxon>
        <taxon>Bacillariophyta</taxon>
        <taxon>Bacillariophyceae</taxon>
        <taxon>Bacillariophycidae</taxon>
        <taxon>Naviculales</taxon>
        <taxon>Naviculaceae</taxon>
        <taxon>Seminavis</taxon>
    </lineage>
</organism>
<feature type="region of interest" description="Disordered" evidence="1">
    <location>
        <begin position="1"/>
        <end position="70"/>
    </location>
</feature>
<feature type="compositionally biased region" description="Low complexity" evidence="1">
    <location>
        <begin position="195"/>
        <end position="206"/>
    </location>
</feature>
<gene>
    <name evidence="2" type="ORF">SEMRO_88_G046290.1</name>
</gene>
<evidence type="ECO:0000313" key="3">
    <source>
        <dbReference type="Proteomes" id="UP001153069"/>
    </source>
</evidence>
<feature type="region of interest" description="Disordered" evidence="1">
    <location>
        <begin position="195"/>
        <end position="230"/>
    </location>
</feature>
<feature type="region of interest" description="Disordered" evidence="1">
    <location>
        <begin position="99"/>
        <end position="118"/>
    </location>
</feature>
<dbReference type="AlphaFoldDB" id="A0A9N8DH33"/>
<dbReference type="Proteomes" id="UP001153069">
    <property type="component" value="Unassembled WGS sequence"/>
</dbReference>